<dbReference type="AlphaFoldDB" id="A0ABD1D207"/>
<keyword evidence="2" id="KW-1185">Reference proteome</keyword>
<evidence type="ECO:0000313" key="2">
    <source>
        <dbReference type="Proteomes" id="UP001562425"/>
    </source>
</evidence>
<organism evidence="1 2">
    <name type="scientific">Culex pipiens pipiens</name>
    <name type="common">Northern house mosquito</name>
    <dbReference type="NCBI Taxonomy" id="38569"/>
    <lineage>
        <taxon>Eukaryota</taxon>
        <taxon>Metazoa</taxon>
        <taxon>Ecdysozoa</taxon>
        <taxon>Arthropoda</taxon>
        <taxon>Hexapoda</taxon>
        <taxon>Insecta</taxon>
        <taxon>Pterygota</taxon>
        <taxon>Neoptera</taxon>
        <taxon>Endopterygota</taxon>
        <taxon>Diptera</taxon>
        <taxon>Nematocera</taxon>
        <taxon>Culicoidea</taxon>
        <taxon>Culicidae</taxon>
        <taxon>Culicinae</taxon>
        <taxon>Culicini</taxon>
        <taxon>Culex</taxon>
        <taxon>Culex</taxon>
    </lineage>
</organism>
<comment type="caution">
    <text evidence="1">The sequence shown here is derived from an EMBL/GenBank/DDBJ whole genome shotgun (WGS) entry which is preliminary data.</text>
</comment>
<proteinExistence type="predicted"/>
<gene>
    <name evidence="1" type="ORF">pipiens_012569</name>
</gene>
<evidence type="ECO:0000313" key="1">
    <source>
        <dbReference type="EMBL" id="KAL1389200.1"/>
    </source>
</evidence>
<dbReference type="Proteomes" id="UP001562425">
    <property type="component" value="Unassembled WGS sequence"/>
</dbReference>
<sequence length="160" mass="19305">MSYKRFATRLWLWCKSRVTAYHGVLTKDFNYSSDFFFGMDFLMVTAGIRFRSDNVNLQRCWNIYRWLIYCPLIVALWNTYLGNESIGWAVYELAWPTELQYDERFQVEYRSVREAMAIVMTVSQQPLGLDCFGLFEFNLEQFYELLNMAYSFYTFLRDFV</sequence>
<dbReference type="EMBL" id="JBEHCU010008026">
    <property type="protein sequence ID" value="KAL1389200.1"/>
    <property type="molecule type" value="Genomic_DNA"/>
</dbReference>
<name>A0ABD1D207_CULPP</name>
<reference evidence="1 2" key="1">
    <citation type="submission" date="2024-05" db="EMBL/GenBank/DDBJ databases">
        <title>Culex pipiens pipiens assembly and annotation.</title>
        <authorList>
            <person name="Alout H."/>
            <person name="Durand T."/>
        </authorList>
    </citation>
    <scope>NUCLEOTIDE SEQUENCE [LARGE SCALE GENOMIC DNA]</scope>
    <source>
        <strain evidence="1">HA-2024</strain>
        <tissue evidence="1">Whole body</tissue>
    </source>
</reference>
<protein>
    <submittedName>
        <fullName evidence="1">Uncharacterized protein</fullName>
    </submittedName>
</protein>
<accession>A0ABD1D207</accession>